<dbReference type="InterPro" id="IPR052608">
    <property type="entry name" value="U-box_domain_protein"/>
</dbReference>
<dbReference type="PANTHER" id="PTHR45958">
    <property type="entry name" value="RING-TYPE E3 UBIQUITIN TRANSFERASE"/>
    <property type="match status" value="1"/>
</dbReference>
<dbReference type="InterPro" id="IPR013083">
    <property type="entry name" value="Znf_RING/FYVE/PHD"/>
</dbReference>
<organism evidence="3 4">
    <name type="scientific">Blepharisma stoltei</name>
    <dbReference type="NCBI Taxonomy" id="1481888"/>
    <lineage>
        <taxon>Eukaryota</taxon>
        <taxon>Sar</taxon>
        <taxon>Alveolata</taxon>
        <taxon>Ciliophora</taxon>
        <taxon>Postciliodesmatophora</taxon>
        <taxon>Heterotrichea</taxon>
        <taxon>Heterotrichida</taxon>
        <taxon>Blepharismidae</taxon>
        <taxon>Blepharisma</taxon>
    </lineage>
</organism>
<keyword evidence="1" id="KW-1133">Transmembrane helix</keyword>
<evidence type="ECO:0000313" key="4">
    <source>
        <dbReference type="Proteomes" id="UP001162131"/>
    </source>
</evidence>
<comment type="caution">
    <text evidence="3">The sequence shown here is derived from an EMBL/GenBank/DDBJ whole genome shotgun (WGS) entry which is preliminary data.</text>
</comment>
<dbReference type="GO" id="GO:0016567">
    <property type="term" value="P:protein ubiquitination"/>
    <property type="evidence" value="ECO:0007669"/>
    <property type="project" value="InterPro"/>
</dbReference>
<accession>A0AAU9JPQ3</accession>
<dbReference type="Pfam" id="PF04564">
    <property type="entry name" value="U-box"/>
    <property type="match status" value="1"/>
</dbReference>
<evidence type="ECO:0000256" key="1">
    <source>
        <dbReference type="SAM" id="Phobius"/>
    </source>
</evidence>
<keyword evidence="1" id="KW-0472">Membrane</keyword>
<dbReference type="GO" id="GO:0004842">
    <property type="term" value="F:ubiquitin-protein transferase activity"/>
    <property type="evidence" value="ECO:0007669"/>
    <property type="project" value="InterPro"/>
</dbReference>
<sequence length="141" mass="16633">MLFCIFAFGIICSIFLWIQHFIVFFIVCFIILIPIIGCLACGAALGFVYWIGKQMSQEALNEREKQLRAVQEAQPFIHEEFICPISKEVMRDPVITPYGHVFDRESIENWLLTKHQCPLTRKPLRKRDLKPYRQQFCNQNH</sequence>
<dbReference type="PANTHER" id="PTHR45958:SF18">
    <property type="entry name" value="U-BOX DOMAIN-CONTAINING PROTEIN"/>
    <property type="match status" value="1"/>
</dbReference>
<feature type="domain" description="U-box" evidence="2">
    <location>
        <begin position="76"/>
        <end position="141"/>
    </location>
</feature>
<dbReference type="PROSITE" id="PS51698">
    <property type="entry name" value="U_BOX"/>
    <property type="match status" value="1"/>
</dbReference>
<dbReference type="CDD" id="cd16655">
    <property type="entry name" value="RING-Ubox_WDSUB1-like"/>
    <property type="match status" value="1"/>
</dbReference>
<dbReference type="SUPFAM" id="SSF57850">
    <property type="entry name" value="RING/U-box"/>
    <property type="match status" value="1"/>
</dbReference>
<dbReference type="Gene3D" id="3.30.40.10">
    <property type="entry name" value="Zinc/RING finger domain, C3HC4 (zinc finger)"/>
    <property type="match status" value="1"/>
</dbReference>
<dbReference type="InterPro" id="IPR003613">
    <property type="entry name" value="Ubox_domain"/>
</dbReference>
<reference evidence="3" key="1">
    <citation type="submission" date="2021-09" db="EMBL/GenBank/DDBJ databases">
        <authorList>
            <consortium name="AG Swart"/>
            <person name="Singh M."/>
            <person name="Singh A."/>
            <person name="Seah K."/>
            <person name="Emmerich C."/>
        </authorList>
    </citation>
    <scope>NUCLEOTIDE SEQUENCE</scope>
    <source>
        <strain evidence="3">ATCC30299</strain>
    </source>
</reference>
<dbReference type="SMART" id="SM00504">
    <property type="entry name" value="Ubox"/>
    <property type="match status" value="1"/>
</dbReference>
<gene>
    <name evidence="3" type="ORF">BSTOLATCC_MIC46858</name>
</gene>
<protein>
    <recommendedName>
        <fullName evidence="2">U-box domain-containing protein</fullName>
    </recommendedName>
</protein>
<dbReference type="EMBL" id="CAJZBQ010000046">
    <property type="protein sequence ID" value="CAG9328874.1"/>
    <property type="molecule type" value="Genomic_DNA"/>
</dbReference>
<evidence type="ECO:0000313" key="3">
    <source>
        <dbReference type="EMBL" id="CAG9328874.1"/>
    </source>
</evidence>
<keyword evidence="4" id="KW-1185">Reference proteome</keyword>
<proteinExistence type="predicted"/>
<name>A0AAU9JPQ3_9CILI</name>
<evidence type="ECO:0000259" key="2">
    <source>
        <dbReference type="PROSITE" id="PS51698"/>
    </source>
</evidence>
<keyword evidence="1" id="KW-0812">Transmembrane</keyword>
<feature type="transmembrane region" description="Helical" evidence="1">
    <location>
        <begin position="22"/>
        <end position="51"/>
    </location>
</feature>
<dbReference type="AlphaFoldDB" id="A0AAU9JPQ3"/>
<dbReference type="Proteomes" id="UP001162131">
    <property type="component" value="Unassembled WGS sequence"/>
</dbReference>